<evidence type="ECO:0000256" key="3">
    <source>
        <dbReference type="ARBA" id="ARBA00008725"/>
    </source>
</evidence>
<name>A0A9D1HJC7_9FIRM</name>
<evidence type="ECO:0000256" key="2">
    <source>
        <dbReference type="ARBA" id="ARBA00004193"/>
    </source>
</evidence>
<evidence type="ECO:0000256" key="1">
    <source>
        <dbReference type="ARBA" id="ARBA00002841"/>
    </source>
</evidence>
<organism evidence="10 11">
    <name type="scientific">Candidatus Avidehalobacter gallistercoris</name>
    <dbReference type="NCBI Taxonomy" id="2840694"/>
    <lineage>
        <taxon>Bacteria</taxon>
        <taxon>Bacillati</taxon>
        <taxon>Bacillota</taxon>
        <taxon>Clostridia</taxon>
        <taxon>Eubacteriales</taxon>
        <taxon>Peptococcaceae</taxon>
        <taxon>Peptococcaceae incertae sedis</taxon>
        <taxon>Candidatus Avidehalobacter</taxon>
    </lineage>
</organism>
<dbReference type="PANTHER" id="PTHR30570">
    <property type="entry name" value="PERIPLASMIC PHOSPHATE BINDING COMPONENT OF PHOSPHATE ABC TRANSPORTER"/>
    <property type="match status" value="1"/>
</dbReference>
<accession>A0A9D1HJC7</accession>
<protein>
    <submittedName>
        <fullName evidence="10">Substrate-binding domain-containing protein</fullName>
    </submittedName>
</protein>
<comment type="subunit">
    <text evidence="4">The complex is composed of two ATP-binding proteins (PstB), two transmembrane proteins (PstC and PstA) and a solute-binding protein (PstS).</text>
</comment>
<evidence type="ECO:0000256" key="4">
    <source>
        <dbReference type="ARBA" id="ARBA00011529"/>
    </source>
</evidence>
<comment type="caution">
    <text evidence="10">The sequence shown here is derived from an EMBL/GenBank/DDBJ whole genome shotgun (WGS) entry which is preliminary data.</text>
</comment>
<dbReference type="Pfam" id="PF12849">
    <property type="entry name" value="PBP_like_2"/>
    <property type="match status" value="1"/>
</dbReference>
<evidence type="ECO:0000256" key="6">
    <source>
        <dbReference type="ARBA" id="ARBA00022729"/>
    </source>
</evidence>
<keyword evidence="7" id="KW-0564">Palmitate</keyword>
<dbReference type="Gene3D" id="3.40.190.10">
    <property type="entry name" value="Periplasmic binding protein-like II"/>
    <property type="match status" value="2"/>
</dbReference>
<dbReference type="InterPro" id="IPR024370">
    <property type="entry name" value="PBP_domain"/>
</dbReference>
<keyword evidence="8" id="KW-0449">Lipoprotein</keyword>
<dbReference type="EMBL" id="DVMH01000020">
    <property type="protein sequence ID" value="HIU10341.1"/>
    <property type="molecule type" value="Genomic_DNA"/>
</dbReference>
<dbReference type="PANTHER" id="PTHR30570:SF1">
    <property type="entry name" value="PHOSPHATE-BINDING PROTEIN PSTS"/>
    <property type="match status" value="1"/>
</dbReference>
<comment type="similarity">
    <text evidence="3">Belongs to the PstS family.</text>
</comment>
<sequence>MLAFAGCGEQANTEPPLLTVDEYPVVDGSTANLPMMAKILERTTGITAEEAERNTTCNKTSGAWLELAEGRSDLLLVYEASEGTKAQLAEIGTELDITPLGRDALVFIVNEDNPVQSLTRQQLVDIYTGKITNWSEVGGNDQPIQAFQRPEASGSQSLFMKLLMTDEEPMDAPTEYRPSAMGDLIEILAEYNNSADAIGYSVFYYASYMYQKPGLRFVAVDGVMPSDETIADGSYPLLNEYYLAVRADEDPDSPTMKLREWILSDAGTQAIKDAGYIPLN</sequence>
<dbReference type="GO" id="GO:0005886">
    <property type="term" value="C:plasma membrane"/>
    <property type="evidence" value="ECO:0007669"/>
    <property type="project" value="UniProtKB-SubCell"/>
</dbReference>
<comment type="function">
    <text evidence="1">Part of the ABC transporter complex PstSACB involved in phosphate import.</text>
</comment>
<reference evidence="10" key="2">
    <citation type="journal article" date="2021" name="PeerJ">
        <title>Extensive microbial diversity within the chicken gut microbiome revealed by metagenomics and culture.</title>
        <authorList>
            <person name="Gilroy R."/>
            <person name="Ravi A."/>
            <person name="Getino M."/>
            <person name="Pursley I."/>
            <person name="Horton D.L."/>
            <person name="Alikhan N.F."/>
            <person name="Baker D."/>
            <person name="Gharbi K."/>
            <person name="Hall N."/>
            <person name="Watson M."/>
            <person name="Adriaenssens E.M."/>
            <person name="Foster-Nyarko E."/>
            <person name="Jarju S."/>
            <person name="Secka A."/>
            <person name="Antonio M."/>
            <person name="Oren A."/>
            <person name="Chaudhuri R.R."/>
            <person name="La Ragione R."/>
            <person name="Hildebrand F."/>
            <person name="Pallen M.J."/>
        </authorList>
    </citation>
    <scope>NUCLEOTIDE SEQUENCE</scope>
    <source>
        <strain evidence="10">2830</strain>
    </source>
</reference>
<gene>
    <name evidence="10" type="ORF">IAB00_03725</name>
</gene>
<evidence type="ECO:0000313" key="11">
    <source>
        <dbReference type="Proteomes" id="UP000824124"/>
    </source>
</evidence>
<comment type="subcellular location">
    <subcellularLocation>
        <location evidence="2">Cell membrane</location>
        <topology evidence="2">Lipid-anchor</topology>
    </subcellularLocation>
</comment>
<dbReference type="GO" id="GO:0006817">
    <property type="term" value="P:phosphate ion transport"/>
    <property type="evidence" value="ECO:0007669"/>
    <property type="project" value="UniProtKB-KW"/>
</dbReference>
<reference evidence="10" key="1">
    <citation type="submission" date="2020-10" db="EMBL/GenBank/DDBJ databases">
        <authorList>
            <person name="Gilroy R."/>
        </authorList>
    </citation>
    <scope>NUCLEOTIDE SEQUENCE</scope>
    <source>
        <strain evidence="10">2830</strain>
    </source>
</reference>
<keyword evidence="5" id="KW-0813">Transport</keyword>
<dbReference type="InterPro" id="IPR050811">
    <property type="entry name" value="Phosphate_ABC_transporter"/>
</dbReference>
<dbReference type="SUPFAM" id="SSF53850">
    <property type="entry name" value="Periplasmic binding protein-like II"/>
    <property type="match status" value="1"/>
</dbReference>
<evidence type="ECO:0000256" key="8">
    <source>
        <dbReference type="ARBA" id="ARBA00023288"/>
    </source>
</evidence>
<dbReference type="Proteomes" id="UP000824124">
    <property type="component" value="Unassembled WGS sequence"/>
</dbReference>
<evidence type="ECO:0000259" key="9">
    <source>
        <dbReference type="Pfam" id="PF12849"/>
    </source>
</evidence>
<feature type="domain" description="PBP" evidence="9">
    <location>
        <begin position="25"/>
        <end position="264"/>
    </location>
</feature>
<evidence type="ECO:0000313" key="10">
    <source>
        <dbReference type="EMBL" id="HIU10341.1"/>
    </source>
</evidence>
<evidence type="ECO:0000256" key="7">
    <source>
        <dbReference type="ARBA" id="ARBA00023139"/>
    </source>
</evidence>
<dbReference type="AlphaFoldDB" id="A0A9D1HJC7"/>
<keyword evidence="6" id="KW-0732">Signal</keyword>
<keyword evidence="5" id="KW-0592">Phosphate transport</keyword>
<proteinExistence type="inferred from homology"/>
<evidence type="ECO:0000256" key="5">
    <source>
        <dbReference type="ARBA" id="ARBA00022592"/>
    </source>
</evidence>